<dbReference type="GO" id="GO:0016787">
    <property type="term" value="F:hydrolase activity"/>
    <property type="evidence" value="ECO:0007669"/>
    <property type="project" value="UniProtKB-KW"/>
</dbReference>
<evidence type="ECO:0000256" key="3">
    <source>
        <dbReference type="ARBA" id="ARBA00022806"/>
    </source>
</evidence>
<dbReference type="Pfam" id="PF00271">
    <property type="entry name" value="Helicase_C"/>
    <property type="match status" value="1"/>
</dbReference>
<dbReference type="InterPro" id="IPR027417">
    <property type="entry name" value="P-loop_NTPase"/>
</dbReference>
<feature type="compositionally biased region" description="Low complexity" evidence="7">
    <location>
        <begin position="674"/>
        <end position="687"/>
    </location>
</feature>
<dbReference type="InterPro" id="IPR000629">
    <property type="entry name" value="RNA-helicase_DEAD-box_CS"/>
</dbReference>
<name>A0A059G0P7_9PROT</name>
<dbReference type="InterPro" id="IPR012677">
    <property type="entry name" value="Nucleotide-bd_a/b_plait_sf"/>
</dbReference>
<evidence type="ECO:0000256" key="7">
    <source>
        <dbReference type="SAM" id="MobiDB-lite"/>
    </source>
</evidence>
<dbReference type="InterPro" id="IPR001650">
    <property type="entry name" value="Helicase_C-like"/>
</dbReference>
<dbReference type="Gene3D" id="3.40.50.300">
    <property type="entry name" value="P-loop containing nucleotide triphosphate hydrolases"/>
    <property type="match status" value="2"/>
</dbReference>
<dbReference type="Pfam" id="PF00270">
    <property type="entry name" value="DEAD"/>
    <property type="match status" value="1"/>
</dbReference>
<evidence type="ECO:0000259" key="8">
    <source>
        <dbReference type="PROSITE" id="PS51192"/>
    </source>
</evidence>
<keyword evidence="1 6" id="KW-0547">Nucleotide-binding</keyword>
<dbReference type="InterPro" id="IPR044742">
    <property type="entry name" value="DEAD/DEAH_RhlB"/>
</dbReference>
<gene>
    <name evidence="10" type="ORF">HHI_02460</name>
</gene>
<dbReference type="CDD" id="cd18787">
    <property type="entry name" value="SF2_C_DEAD"/>
    <property type="match status" value="1"/>
</dbReference>
<dbReference type="PROSITE" id="PS51194">
    <property type="entry name" value="HELICASE_CTER"/>
    <property type="match status" value="1"/>
</dbReference>
<dbReference type="InterPro" id="IPR050079">
    <property type="entry name" value="DEAD_box_RNA_helicase"/>
</dbReference>
<dbReference type="AlphaFoldDB" id="A0A059G0P7"/>
<dbReference type="InterPro" id="IPR005580">
    <property type="entry name" value="DbpA/CsdA_RNA-bd_dom"/>
</dbReference>
<dbReference type="CDD" id="cd00268">
    <property type="entry name" value="DEADc"/>
    <property type="match status" value="1"/>
</dbReference>
<sequence length="708" mass="77922">MNLPETLPAALRAAIHERGYETLTEVQAAATAPELEGRDLLVSARTGSGKTVAFGLAIANELLGGEDTFLIRAATPLGLIIAPTRELALQVARELRWLYANTNAEIATCVGGMDMRDERRALERGAHIVVGTPGRLVDHINRGSFDTSAIRAVVLDEADEMLDLGFREELELILEDTPKERRTLMFSATVPKGIAALATRYQKNGLRITTDSDTTAHADIAYEALVVAPGDEENAIVNIVRHSDTESAIVFCSTRASVNHLVARLGNRGFSVVALSGEFSQKERANALSSLRSGRARVCIATDVAARGLDLPKLDLVIHADLPRDPATLLHRSGRTGRAGRKGISTLIVAPKARRRVERLLQDAKVEARWGRPPSADEVINRDDTRLLADTALTNPMADKEADLVARLMAEHTPEQIATAFIRKARAGRTAPEDLRDVDDRPPARKPREERGDRGDWQDRPQRAERAPREPREWGEREPREPRAPRPQRERASLDGAVWIAINVGRKKNADPKWLLPMLCKAGDIDRDQIGQIRINNGNTHVELTPEGAQRLFENAVNGRLEGSLQAFPLEGIPEREDPGAPPPRERDRRPDRPAASRPERSFERKPDWNPAERPPRPERPDRPERPERSERPAGKPYEKRSAPRSDRPREDGDRPAKTPWTGSKGKSFGGASKGPNKGPGKPKTGGKPAGGKGVKPKTFQGLKKPRA</sequence>
<dbReference type="PATRIC" id="fig|1280951.3.peg.498"/>
<evidence type="ECO:0000313" key="10">
    <source>
        <dbReference type="EMBL" id="KCZ96505.1"/>
    </source>
</evidence>
<evidence type="ECO:0000256" key="2">
    <source>
        <dbReference type="ARBA" id="ARBA00022801"/>
    </source>
</evidence>
<evidence type="ECO:0000256" key="4">
    <source>
        <dbReference type="ARBA" id="ARBA00022840"/>
    </source>
</evidence>
<feature type="compositionally biased region" description="Basic and acidic residues" evidence="7">
    <location>
        <begin position="614"/>
        <end position="657"/>
    </location>
</feature>
<accession>A0A059G0P7</accession>
<evidence type="ECO:0000259" key="9">
    <source>
        <dbReference type="PROSITE" id="PS51194"/>
    </source>
</evidence>
<dbReference type="GO" id="GO:0003676">
    <property type="term" value="F:nucleic acid binding"/>
    <property type="evidence" value="ECO:0007669"/>
    <property type="project" value="InterPro"/>
</dbReference>
<feature type="region of interest" description="Disordered" evidence="7">
    <location>
        <begin position="566"/>
        <end position="708"/>
    </location>
</feature>
<protein>
    <submittedName>
        <fullName evidence="10">DEAD/DEAH box helicase</fullName>
    </submittedName>
</protein>
<evidence type="ECO:0000313" key="11">
    <source>
        <dbReference type="Proteomes" id="UP000025061"/>
    </source>
</evidence>
<dbReference type="Pfam" id="PF03880">
    <property type="entry name" value="DbpA"/>
    <property type="match status" value="1"/>
</dbReference>
<reference evidence="10 11" key="1">
    <citation type="submission" date="2013-04" db="EMBL/GenBank/DDBJ databases">
        <title>Hyphomonas hirschiana VP5 Genome Sequencing.</title>
        <authorList>
            <person name="Lai Q."/>
            <person name="Shao Z."/>
        </authorList>
    </citation>
    <scope>NUCLEOTIDE SEQUENCE [LARGE SCALE GENOMIC DNA]</scope>
    <source>
        <strain evidence="10 11">VP5</strain>
    </source>
</reference>
<dbReference type="GO" id="GO:0003724">
    <property type="term" value="F:RNA helicase activity"/>
    <property type="evidence" value="ECO:0007669"/>
    <property type="project" value="TreeGrafter"/>
</dbReference>
<dbReference type="SMART" id="SM00487">
    <property type="entry name" value="DEXDc"/>
    <property type="match status" value="1"/>
</dbReference>
<dbReference type="PROSITE" id="PS51192">
    <property type="entry name" value="HELICASE_ATP_BIND_1"/>
    <property type="match status" value="1"/>
</dbReference>
<keyword evidence="4 6" id="KW-0067">ATP-binding</keyword>
<dbReference type="Gene3D" id="3.30.70.330">
    <property type="match status" value="1"/>
</dbReference>
<proteinExistence type="inferred from homology"/>
<dbReference type="PROSITE" id="PS00039">
    <property type="entry name" value="DEAD_ATP_HELICASE"/>
    <property type="match status" value="1"/>
</dbReference>
<comment type="similarity">
    <text evidence="5 6">Belongs to the DEAD box helicase family.</text>
</comment>
<feature type="compositionally biased region" description="Basic and acidic residues" evidence="7">
    <location>
        <begin position="573"/>
        <end position="608"/>
    </location>
</feature>
<dbReference type="PANTHER" id="PTHR47959">
    <property type="entry name" value="ATP-DEPENDENT RNA HELICASE RHLE-RELATED"/>
    <property type="match status" value="1"/>
</dbReference>
<evidence type="ECO:0000256" key="6">
    <source>
        <dbReference type="RuleBase" id="RU000492"/>
    </source>
</evidence>
<dbReference type="SMART" id="SM00490">
    <property type="entry name" value="HELICc"/>
    <property type="match status" value="1"/>
</dbReference>
<organism evidence="10 11">
    <name type="scientific">Hyphomonas hirschiana VP5</name>
    <dbReference type="NCBI Taxonomy" id="1280951"/>
    <lineage>
        <taxon>Bacteria</taxon>
        <taxon>Pseudomonadati</taxon>
        <taxon>Pseudomonadota</taxon>
        <taxon>Alphaproteobacteria</taxon>
        <taxon>Hyphomonadales</taxon>
        <taxon>Hyphomonadaceae</taxon>
        <taxon>Hyphomonas</taxon>
    </lineage>
</organism>
<evidence type="ECO:0000256" key="1">
    <source>
        <dbReference type="ARBA" id="ARBA00022741"/>
    </source>
</evidence>
<dbReference type="OrthoDB" id="9805696at2"/>
<comment type="caution">
    <text evidence="10">The sequence shown here is derived from an EMBL/GenBank/DDBJ whole genome shotgun (WGS) entry which is preliminary data.</text>
</comment>
<feature type="compositionally biased region" description="Basic and acidic residues" evidence="7">
    <location>
        <begin position="431"/>
        <end position="491"/>
    </location>
</feature>
<dbReference type="GO" id="GO:0005524">
    <property type="term" value="F:ATP binding"/>
    <property type="evidence" value="ECO:0007669"/>
    <property type="project" value="UniProtKB-KW"/>
</dbReference>
<dbReference type="InterPro" id="IPR014001">
    <property type="entry name" value="Helicase_ATP-bd"/>
</dbReference>
<dbReference type="SUPFAM" id="SSF52540">
    <property type="entry name" value="P-loop containing nucleoside triphosphate hydrolases"/>
    <property type="match status" value="1"/>
</dbReference>
<feature type="domain" description="Helicase ATP-binding" evidence="8">
    <location>
        <begin position="31"/>
        <end position="208"/>
    </location>
</feature>
<feature type="region of interest" description="Disordered" evidence="7">
    <location>
        <begin position="421"/>
        <end position="491"/>
    </location>
</feature>
<dbReference type="CDD" id="cd12252">
    <property type="entry name" value="RRM_DbpA"/>
    <property type="match status" value="1"/>
</dbReference>
<dbReference type="EMBL" id="ARYI01000001">
    <property type="protein sequence ID" value="KCZ96505.1"/>
    <property type="molecule type" value="Genomic_DNA"/>
</dbReference>
<keyword evidence="2 6" id="KW-0378">Hydrolase</keyword>
<dbReference type="RefSeq" id="WP_011645582.1">
    <property type="nucleotide sequence ID" value="NZ_ARYI01000001.1"/>
</dbReference>
<dbReference type="InterPro" id="IPR011545">
    <property type="entry name" value="DEAD/DEAH_box_helicase_dom"/>
</dbReference>
<feature type="domain" description="Helicase C-terminal" evidence="9">
    <location>
        <begin position="231"/>
        <end position="380"/>
    </location>
</feature>
<dbReference type="PANTHER" id="PTHR47959:SF1">
    <property type="entry name" value="ATP-DEPENDENT RNA HELICASE DBPA"/>
    <property type="match status" value="1"/>
</dbReference>
<dbReference type="Proteomes" id="UP000025061">
    <property type="component" value="Unassembled WGS sequence"/>
</dbReference>
<keyword evidence="3 6" id="KW-0347">Helicase</keyword>
<keyword evidence="11" id="KW-1185">Reference proteome</keyword>
<evidence type="ECO:0000256" key="5">
    <source>
        <dbReference type="ARBA" id="ARBA00038437"/>
    </source>
</evidence>
<dbReference type="GO" id="GO:0005829">
    <property type="term" value="C:cytosol"/>
    <property type="evidence" value="ECO:0007669"/>
    <property type="project" value="TreeGrafter"/>
</dbReference>